<feature type="region of interest" description="Disordered" evidence="1">
    <location>
        <begin position="424"/>
        <end position="445"/>
    </location>
</feature>
<sequence length="875" mass="93760">MKIKKPKISKRSIIIAAILILLLGIPTAYLVSIRNQEESGAWYNSSWLYRRSISVGNPGSTLTNEDVLIEVDTATLVTASKLQADCDDLRFIDSDDSTPLAYWVEGGCNTSTTHIWVQIPTLNSGGETIYMYYGNTSATNSEQTWTGKFYLMKNSACDSGWTTESNSGGDFYQKFPKPSSSYGTTGGSTTHNHGNYNLTTSVVSSGANTNTSGTNNISIGHSHNFTLVTEDNTSVLPPYLDMIFCSNNDLVLKQYTIAEFTSTVSASFTRFSALDTLLPRGNSTYGGTSTATTHTHNTTTVTSGVPSATGTNATGAVNIPSSTHTHNAAASATTAGSQVPPTLTTIFGQANNDLMAPTGTIVMSNATPPLGWTRFSSLDGYYPTGGSTYGNAGGVSSHTHNLPALSFTATSDYVLGGTANPKLSLPSATHTHSTSQSATTSVNNEPPYISTLFIQKKTSQTVTVNNEEVDNQAPNQPSDLYTEGAPNPTGVIDLTPEFSAVFSDPDTANTGTYYEIEVNTNNTFTGTVMWDTTQTATGPITNGARSSDFSYAGTALTENGVTYYWRIRFWDNNGAVSNWSTTANFTMNTSNVAPDAPSVPYAEGVTNPATVTDLTPEFSAVFTDSNAPDTGAYYEIEVNTNNTFTGTVMWDTTQTATGPITNGARSSDFSYAGTALTRDGTTYYWRIKFWDNNGAVSNWSATQQFTMDTNVAPNAPTSPLAETATNPVKVSDITPEFSAIFTDNNATDTGTYYEIEVNTNNTFTGTVMWDTGQTATGPITNNTRSPDYIYAGTALTLDGVTYYWRIRFWDDSTTVSDWSTTQQFTMSGIPNNPTSLLTEGATDPTGVTDTTPEFSAIYSDPNADNGTSYEIEVNT</sequence>
<reference evidence="3 4" key="1">
    <citation type="journal article" date="2015" name="Nature">
        <title>rRNA introns, odd ribosomes, and small enigmatic genomes across a large radiation of phyla.</title>
        <authorList>
            <person name="Brown C.T."/>
            <person name="Hug L.A."/>
            <person name="Thomas B.C."/>
            <person name="Sharon I."/>
            <person name="Castelle C.J."/>
            <person name="Singh A."/>
            <person name="Wilkins M.J."/>
            <person name="Williams K.H."/>
            <person name="Banfield J.F."/>
        </authorList>
    </citation>
    <scope>NUCLEOTIDE SEQUENCE [LARGE SCALE GENOMIC DNA]</scope>
</reference>
<proteinExistence type="predicted"/>
<dbReference type="InterPro" id="IPR013783">
    <property type="entry name" value="Ig-like_fold"/>
</dbReference>
<protein>
    <submittedName>
        <fullName evidence="3">Plasminogen</fullName>
    </submittedName>
</protein>
<feature type="compositionally biased region" description="Low complexity" evidence="1">
    <location>
        <begin position="427"/>
        <end position="441"/>
    </location>
</feature>
<dbReference type="Gene3D" id="2.60.40.10">
    <property type="entry name" value="Immunoglobulins"/>
    <property type="match status" value="4"/>
</dbReference>
<dbReference type="Pfam" id="PF10102">
    <property type="entry name" value="DUF2341"/>
    <property type="match status" value="1"/>
</dbReference>
<gene>
    <name evidence="3" type="ORF">UR47_C0012G0019</name>
</gene>
<feature type="compositionally biased region" description="Polar residues" evidence="1">
    <location>
        <begin position="466"/>
        <end position="479"/>
    </location>
</feature>
<dbReference type="Proteomes" id="UP000034488">
    <property type="component" value="Unassembled WGS sequence"/>
</dbReference>
<feature type="region of interest" description="Disordered" evidence="1">
    <location>
        <begin position="466"/>
        <end position="486"/>
    </location>
</feature>
<comment type="caution">
    <text evidence="3">The sequence shown here is derived from an EMBL/GenBank/DDBJ whole genome shotgun (WGS) entry which is preliminary data.</text>
</comment>
<evidence type="ECO:0000259" key="2">
    <source>
        <dbReference type="Pfam" id="PF10102"/>
    </source>
</evidence>
<name>A0A0G0AD28_9BACT</name>
<dbReference type="EMBL" id="LBPI01000012">
    <property type="protein sequence ID" value="KKP54734.1"/>
    <property type="molecule type" value="Genomic_DNA"/>
</dbReference>
<dbReference type="Pfam" id="PF25788">
    <property type="entry name" value="Ig_Rha78A_N"/>
    <property type="match status" value="3"/>
</dbReference>
<feature type="region of interest" description="Disordered" evidence="1">
    <location>
        <begin position="287"/>
        <end position="311"/>
    </location>
</feature>
<accession>A0A0G0AD28</accession>
<feature type="domain" description="DUF2341" evidence="2">
    <location>
        <begin position="85"/>
        <end position="144"/>
    </location>
</feature>
<dbReference type="InterPro" id="IPR018765">
    <property type="entry name" value="DUF2341"/>
</dbReference>
<evidence type="ECO:0000313" key="4">
    <source>
        <dbReference type="Proteomes" id="UP000034488"/>
    </source>
</evidence>
<evidence type="ECO:0000313" key="3">
    <source>
        <dbReference type="EMBL" id="KKP54734.1"/>
    </source>
</evidence>
<feature type="compositionally biased region" description="Low complexity" evidence="1">
    <location>
        <begin position="287"/>
        <end position="305"/>
    </location>
</feature>
<dbReference type="InterPro" id="IPR016007">
    <property type="entry name" value="Alpha_rhamnosid"/>
</dbReference>
<evidence type="ECO:0000256" key="1">
    <source>
        <dbReference type="SAM" id="MobiDB-lite"/>
    </source>
</evidence>
<dbReference type="PANTHER" id="PTHR33307">
    <property type="entry name" value="ALPHA-RHAMNOSIDASE (EUROFUNG)"/>
    <property type="match status" value="1"/>
</dbReference>
<dbReference type="PANTHER" id="PTHR33307:SF11">
    <property type="entry name" value="ALPHA-L-RHAMNOSIDASE"/>
    <property type="match status" value="1"/>
</dbReference>
<organism evidence="3 4">
    <name type="scientific">candidate division WS6 bacterium GW2011_GWB1_33_6</name>
    <dbReference type="NCBI Taxonomy" id="1619088"/>
    <lineage>
        <taxon>Bacteria</taxon>
        <taxon>Candidatus Dojkabacteria</taxon>
    </lineage>
</organism>
<dbReference type="AlphaFoldDB" id="A0A0G0AD28"/>
<feature type="non-terminal residue" evidence="3">
    <location>
        <position position="875"/>
    </location>
</feature>